<sequence>MRYTGPKNRISRREGVDLELKTVGSKSHARLLKKLNVPPGQHGLRKRKKVSERGTQLREKQKLRYMFGITEKQLKNYFKKASLKKGNTASYLSHSLESRLDNIVFHLGFTPTRAAARQLITHGHIVVNKKRLSIPSYLVRVGEEISFGDVKTTKIPYIESCLNNKDIILPSWLEKKAIIGKLISEPTQEVIEKLINLRLIIEYYSR</sequence>
<dbReference type="NCBIfam" id="NF003717">
    <property type="entry name" value="PRK05327.1"/>
    <property type="match status" value="1"/>
</dbReference>
<evidence type="ECO:0000256" key="5">
    <source>
        <dbReference type="ARBA" id="ARBA00023274"/>
    </source>
</evidence>
<dbReference type="InterPro" id="IPR005709">
    <property type="entry name" value="Ribosomal_uS4_bac-type"/>
</dbReference>
<accession>A0A0G0BHC7</accession>
<feature type="domain" description="RNA-binding S4" evidence="8">
    <location>
        <begin position="98"/>
        <end position="159"/>
    </location>
</feature>
<keyword evidence="5 7" id="KW-0687">Ribonucleoprotein</keyword>
<dbReference type="GO" id="GO:0006412">
    <property type="term" value="P:translation"/>
    <property type="evidence" value="ECO:0007669"/>
    <property type="project" value="UniProtKB-UniRule"/>
</dbReference>
<keyword evidence="4 7" id="KW-0689">Ribosomal protein</keyword>
<dbReference type="GO" id="GO:0042274">
    <property type="term" value="P:ribosomal small subunit biogenesis"/>
    <property type="evidence" value="ECO:0007669"/>
    <property type="project" value="TreeGrafter"/>
</dbReference>
<dbReference type="Gene3D" id="1.10.1050.10">
    <property type="entry name" value="Ribosomal Protein S4 Delta 41, Chain A, domain 1"/>
    <property type="match status" value="1"/>
</dbReference>
<dbReference type="InterPro" id="IPR022801">
    <property type="entry name" value="Ribosomal_uS4"/>
</dbReference>
<name>A0A0G0BHC7_9BACT</name>
<dbReference type="AlphaFoldDB" id="A0A0G0BHC7"/>
<evidence type="ECO:0000259" key="9">
    <source>
        <dbReference type="SMART" id="SM01390"/>
    </source>
</evidence>
<dbReference type="PROSITE" id="PS50889">
    <property type="entry name" value="S4"/>
    <property type="match status" value="1"/>
</dbReference>
<dbReference type="InterPro" id="IPR036986">
    <property type="entry name" value="S4_RNA-bd_sf"/>
</dbReference>
<dbReference type="Gene3D" id="3.10.290.10">
    <property type="entry name" value="RNA-binding S4 domain"/>
    <property type="match status" value="1"/>
</dbReference>
<dbReference type="Proteomes" id="UP000034004">
    <property type="component" value="Unassembled WGS sequence"/>
</dbReference>
<evidence type="ECO:0000313" key="10">
    <source>
        <dbReference type="EMBL" id="KKP63051.1"/>
    </source>
</evidence>
<dbReference type="InterPro" id="IPR001912">
    <property type="entry name" value="Ribosomal_uS4_N"/>
</dbReference>
<dbReference type="HAMAP" id="MF_01306_B">
    <property type="entry name" value="Ribosomal_uS4_B"/>
    <property type="match status" value="1"/>
</dbReference>
<protein>
    <recommendedName>
        <fullName evidence="6 7">Small ribosomal subunit protein uS4</fullName>
    </recommendedName>
</protein>
<dbReference type="SUPFAM" id="SSF55174">
    <property type="entry name" value="Alpha-L RNA-binding motif"/>
    <property type="match status" value="1"/>
</dbReference>
<dbReference type="PATRIC" id="fig|1618484.3.peg.62"/>
<proteinExistence type="inferred from homology"/>
<comment type="function">
    <text evidence="7">With S5 and S12 plays an important role in translational accuracy.</text>
</comment>
<dbReference type="SMART" id="SM00363">
    <property type="entry name" value="S4"/>
    <property type="match status" value="1"/>
</dbReference>
<dbReference type="GO" id="GO:0015935">
    <property type="term" value="C:small ribosomal subunit"/>
    <property type="evidence" value="ECO:0007669"/>
    <property type="project" value="InterPro"/>
</dbReference>
<evidence type="ECO:0000256" key="4">
    <source>
        <dbReference type="ARBA" id="ARBA00022980"/>
    </source>
</evidence>
<evidence type="ECO:0000313" key="11">
    <source>
        <dbReference type="Proteomes" id="UP000034004"/>
    </source>
</evidence>
<feature type="domain" description="Small ribosomal subunit protein uS4 N-terminal" evidence="9">
    <location>
        <begin position="2"/>
        <end position="97"/>
    </location>
</feature>
<reference evidence="10 11" key="1">
    <citation type="journal article" date="2015" name="Nature">
        <title>rRNA introns, odd ribosomes, and small enigmatic genomes across a large radiation of phyla.</title>
        <authorList>
            <person name="Brown C.T."/>
            <person name="Hug L.A."/>
            <person name="Thomas B.C."/>
            <person name="Sharon I."/>
            <person name="Castelle C.J."/>
            <person name="Singh A."/>
            <person name="Wilkins M.J."/>
            <person name="Williams K.H."/>
            <person name="Banfield J.F."/>
        </authorList>
    </citation>
    <scope>NUCLEOTIDE SEQUENCE [LARGE SCALE GENOMIC DNA]</scope>
</reference>
<evidence type="ECO:0000256" key="2">
    <source>
        <dbReference type="ARBA" id="ARBA00022730"/>
    </source>
</evidence>
<dbReference type="NCBIfam" id="TIGR01017">
    <property type="entry name" value="rpsD_bact"/>
    <property type="match status" value="1"/>
</dbReference>
<comment type="similarity">
    <text evidence="1 7">Belongs to the universal ribosomal protein uS4 family.</text>
</comment>
<keyword evidence="3 7" id="KW-0694">RNA-binding</keyword>
<evidence type="ECO:0000259" key="8">
    <source>
        <dbReference type="SMART" id="SM00363"/>
    </source>
</evidence>
<dbReference type="InterPro" id="IPR002942">
    <property type="entry name" value="S4_RNA-bd"/>
</dbReference>
<keyword evidence="2 7" id="KW-0699">rRNA-binding</keyword>
<dbReference type="EMBL" id="LBPR01000002">
    <property type="protein sequence ID" value="KKP63051.1"/>
    <property type="molecule type" value="Genomic_DNA"/>
</dbReference>
<evidence type="ECO:0000256" key="3">
    <source>
        <dbReference type="ARBA" id="ARBA00022884"/>
    </source>
</evidence>
<comment type="caution">
    <text evidence="10">The sequence shown here is derived from an EMBL/GenBank/DDBJ whole genome shotgun (WGS) entry which is preliminary data.</text>
</comment>
<evidence type="ECO:0000256" key="7">
    <source>
        <dbReference type="HAMAP-Rule" id="MF_01306"/>
    </source>
</evidence>
<dbReference type="PANTHER" id="PTHR11831">
    <property type="entry name" value="30S 40S RIBOSOMAL PROTEIN"/>
    <property type="match status" value="1"/>
</dbReference>
<evidence type="ECO:0000256" key="1">
    <source>
        <dbReference type="ARBA" id="ARBA00007465"/>
    </source>
</evidence>
<gene>
    <name evidence="7" type="primary">rpsD</name>
    <name evidence="10" type="ORF">UR56_C0002G0028</name>
</gene>
<organism evidence="10 11">
    <name type="scientific">Candidatus Roizmanbacteria bacterium GW2011_GWC2_34_23</name>
    <dbReference type="NCBI Taxonomy" id="1618484"/>
    <lineage>
        <taxon>Bacteria</taxon>
        <taxon>Candidatus Roizmaniibacteriota</taxon>
    </lineage>
</organism>
<dbReference type="PANTHER" id="PTHR11831:SF4">
    <property type="entry name" value="SMALL RIBOSOMAL SUBUNIT PROTEIN US4M"/>
    <property type="match status" value="1"/>
</dbReference>
<dbReference type="Pfam" id="PF00163">
    <property type="entry name" value="Ribosomal_S4"/>
    <property type="match status" value="1"/>
</dbReference>
<dbReference type="Pfam" id="PF01479">
    <property type="entry name" value="S4"/>
    <property type="match status" value="1"/>
</dbReference>
<evidence type="ECO:0000256" key="6">
    <source>
        <dbReference type="ARBA" id="ARBA00035254"/>
    </source>
</evidence>
<dbReference type="GO" id="GO:0019843">
    <property type="term" value="F:rRNA binding"/>
    <property type="evidence" value="ECO:0007669"/>
    <property type="project" value="UniProtKB-UniRule"/>
</dbReference>
<comment type="subunit">
    <text evidence="7">Part of the 30S ribosomal subunit. Contacts protein S5. The interaction surface between S4 and S5 is involved in control of translational fidelity.</text>
</comment>
<dbReference type="FunFam" id="3.10.290.10:FF:000001">
    <property type="entry name" value="30S ribosomal protein S4"/>
    <property type="match status" value="1"/>
</dbReference>
<comment type="function">
    <text evidence="7">One of the primary rRNA binding proteins, it binds directly to 16S rRNA where it nucleates assembly of the body of the 30S subunit.</text>
</comment>
<dbReference type="GO" id="GO:0003735">
    <property type="term" value="F:structural constituent of ribosome"/>
    <property type="evidence" value="ECO:0007669"/>
    <property type="project" value="InterPro"/>
</dbReference>
<dbReference type="SMART" id="SM01390">
    <property type="entry name" value="Ribosomal_S4"/>
    <property type="match status" value="1"/>
</dbReference>
<dbReference type="STRING" id="1618484.UR56_C0002G0028"/>
<dbReference type="CDD" id="cd00165">
    <property type="entry name" value="S4"/>
    <property type="match status" value="1"/>
</dbReference>